<feature type="region of interest" description="Disordered" evidence="4">
    <location>
        <begin position="288"/>
        <end position="395"/>
    </location>
</feature>
<feature type="region of interest" description="Disordered" evidence="4">
    <location>
        <begin position="667"/>
        <end position="740"/>
    </location>
</feature>
<keyword evidence="3" id="KW-0440">LIM domain</keyword>
<dbReference type="PROSITE" id="PS50023">
    <property type="entry name" value="LIM_DOMAIN_2"/>
    <property type="match status" value="1"/>
</dbReference>
<keyword evidence="1 3" id="KW-0479">Metal-binding</keyword>
<feature type="compositionally biased region" description="Low complexity" evidence="4">
    <location>
        <begin position="85"/>
        <end position="94"/>
    </location>
</feature>
<dbReference type="Proteomes" id="UP000076154">
    <property type="component" value="Unassembled WGS sequence"/>
</dbReference>
<proteinExistence type="predicted"/>
<feature type="compositionally biased region" description="Low complexity" evidence="4">
    <location>
        <begin position="573"/>
        <end position="584"/>
    </location>
</feature>
<dbReference type="CDD" id="cd08368">
    <property type="entry name" value="LIM"/>
    <property type="match status" value="1"/>
</dbReference>
<dbReference type="InterPro" id="IPR001781">
    <property type="entry name" value="Znf_LIM"/>
</dbReference>
<name>A0A369JQN3_HYPMA</name>
<sequence length="943" mass="100854">MTMLAPLLSTAPANPPGRISQLLPTVKCSNCNQPVPLSELGDHICVPPPAVPTLPKPSVSPAAAASLLPPRLQGRLGSPSPTSPRPTSNNARPGSSPPRAPEPPQQRLGPPRINTGSPASSTYQQRSSPLARNEPDRSDTSSPAGRSRFVPASPSNNPTPPLHIRPPPPGDIRARTMSNAGSISSSPSSPRTARPSFSSGRGPEPPNNMGRPPPPREMNPPPNTRSPPPREMNPSPNPRGPPPNVRVPLPPLQMPYVPVEERDIDTKIGGEAGMAGVGRRGFAAAARAAMFVSPTERERPGGPQPNPSHRENAPRYLNTDIPTRSNGTPPLSAGSGYSSHSPGVSPYPQSPVAAPPQHPPSPDRHGSKAPPSQPQPIRDMPPLAEAPKANLPTSPISVRMPFFEKFRNQLPGVSVPESGAPVPVNNTNVDTPSTAVQQVPQQHNRSQSQASSASSYSILPSRSGSMSTTASRRLPEKPTRPLSPTSESDSEYGGLAYADSTDYEEEDDTKDAKSTKGKANPPPPLPLTSSILRSTSTASTNHVRFPSASDRSSERSGIRIPPSRNGGHKRDASLSSVSSVSSVGESRKSNSAVIAHALGLSQTPPSEYGRLGGPGIGVGRKSTSGSSSSGSRSTHSRGVGAVTAGLGVMEREVKTLLEDVNANVSMDEQRRAGLSKSKSTGKQRSFGDNPSGSNGAVKIAQRSNTVQGIVPAPEQKSPKLPARARTSTDRERGMDANREKKERVRKARVCLKCSHKIEDGRWVQMDNGGVLCEKCWKNMYLPKCRRCNLPIEKQAVSSADGQLKGKYHRECFNCHTCHKPFPDKSFYVFDGKPLCAYHYHEENDSLCAAALCGQPIEGPCAVSHTGDRYHPEHMTCEYPGNLPCKERLEEYWEVDGRMLCERHAHASKVGSDDEGEGEEEWVQSSRALKRVTRFIDLGGSDLR</sequence>
<feature type="compositionally biased region" description="Polar residues" evidence="4">
    <location>
        <begin position="114"/>
        <end position="130"/>
    </location>
</feature>
<dbReference type="EMBL" id="LUEZ02000055">
    <property type="protein sequence ID" value="RDB21096.1"/>
    <property type="molecule type" value="Genomic_DNA"/>
</dbReference>
<comment type="caution">
    <text evidence="6">The sequence shown here is derived from an EMBL/GenBank/DDBJ whole genome shotgun (WGS) entry which is preliminary data.</text>
</comment>
<feature type="compositionally biased region" description="Low complexity" evidence="4">
    <location>
        <begin position="178"/>
        <end position="202"/>
    </location>
</feature>
<dbReference type="STRING" id="39966.A0A369JQN3"/>
<keyword evidence="7" id="KW-1185">Reference proteome</keyword>
<feature type="compositionally biased region" description="Pro residues" evidence="4">
    <location>
        <begin position="95"/>
        <end position="104"/>
    </location>
</feature>
<dbReference type="Pfam" id="PF00412">
    <property type="entry name" value="LIM"/>
    <property type="match status" value="1"/>
</dbReference>
<feature type="compositionally biased region" description="Basic and acidic residues" evidence="4">
    <location>
        <begin position="726"/>
        <end position="740"/>
    </location>
</feature>
<gene>
    <name evidence="6" type="ORF">Hypma_011867</name>
</gene>
<feature type="compositionally biased region" description="Pro residues" evidence="4">
    <location>
        <begin position="157"/>
        <end position="170"/>
    </location>
</feature>
<evidence type="ECO:0000313" key="7">
    <source>
        <dbReference type="Proteomes" id="UP000076154"/>
    </source>
</evidence>
<dbReference type="InParanoid" id="A0A369JQN3"/>
<dbReference type="OrthoDB" id="1112565at2759"/>
<feature type="region of interest" description="Disordered" evidence="4">
    <location>
        <begin position="71"/>
        <end position="256"/>
    </location>
</feature>
<dbReference type="AlphaFoldDB" id="A0A369JQN3"/>
<dbReference type="GO" id="GO:0030695">
    <property type="term" value="F:GTPase regulator activity"/>
    <property type="evidence" value="ECO:0007669"/>
    <property type="project" value="UniProtKB-ARBA"/>
</dbReference>
<dbReference type="Gene3D" id="2.10.110.10">
    <property type="entry name" value="Cysteine Rich Protein"/>
    <property type="match status" value="2"/>
</dbReference>
<feature type="compositionally biased region" description="Low complexity" evidence="4">
    <location>
        <begin position="619"/>
        <end position="640"/>
    </location>
</feature>
<feature type="compositionally biased region" description="Pro residues" evidence="4">
    <location>
        <begin position="203"/>
        <end position="253"/>
    </location>
</feature>
<dbReference type="PANTHER" id="PTHR24216:SF65">
    <property type="entry name" value="PAXILLIN-LIKE PROTEIN 1"/>
    <property type="match status" value="1"/>
</dbReference>
<accession>A0A369JQN3</accession>
<feature type="compositionally biased region" description="Polar residues" evidence="4">
    <location>
        <begin position="676"/>
        <end position="694"/>
    </location>
</feature>
<reference evidence="6" key="1">
    <citation type="submission" date="2018-04" db="EMBL/GenBank/DDBJ databases">
        <title>Whole genome sequencing of Hypsizygus marmoreus.</title>
        <authorList>
            <person name="Choi I.-G."/>
            <person name="Min B."/>
            <person name="Kim J.-G."/>
            <person name="Kim S."/>
            <person name="Oh Y.-L."/>
            <person name="Kong W.-S."/>
            <person name="Park H."/>
            <person name="Jeong J."/>
            <person name="Song E.-S."/>
        </authorList>
    </citation>
    <scope>NUCLEOTIDE SEQUENCE [LARGE SCALE GENOMIC DNA]</scope>
    <source>
        <strain evidence="6">51987-8</strain>
    </source>
</reference>
<feature type="region of interest" description="Disordered" evidence="4">
    <location>
        <begin position="411"/>
        <end position="645"/>
    </location>
</feature>
<evidence type="ECO:0000313" key="6">
    <source>
        <dbReference type="EMBL" id="RDB21096.1"/>
    </source>
</evidence>
<dbReference type="CDD" id="cd09397">
    <property type="entry name" value="LIM1_UF1"/>
    <property type="match status" value="1"/>
</dbReference>
<protein>
    <recommendedName>
        <fullName evidence="5">LIM zinc-binding domain-containing protein</fullName>
    </recommendedName>
</protein>
<evidence type="ECO:0000259" key="5">
    <source>
        <dbReference type="PROSITE" id="PS50023"/>
    </source>
</evidence>
<dbReference type="GO" id="GO:0046872">
    <property type="term" value="F:metal ion binding"/>
    <property type="evidence" value="ECO:0007669"/>
    <property type="project" value="UniProtKB-KW"/>
</dbReference>
<feature type="compositionally biased region" description="Polar residues" evidence="4">
    <location>
        <begin position="320"/>
        <end position="342"/>
    </location>
</feature>
<feature type="compositionally biased region" description="Low complexity" evidence="4">
    <location>
        <begin position="445"/>
        <end position="463"/>
    </location>
</feature>
<keyword evidence="2 3" id="KW-0862">Zinc</keyword>
<evidence type="ECO:0000256" key="1">
    <source>
        <dbReference type="ARBA" id="ARBA00022723"/>
    </source>
</evidence>
<feature type="compositionally biased region" description="Low complexity" evidence="4">
    <location>
        <begin position="527"/>
        <end position="540"/>
    </location>
</feature>
<dbReference type="SUPFAM" id="SSF57716">
    <property type="entry name" value="Glucocorticoid receptor-like (DNA-binding domain)"/>
    <property type="match status" value="2"/>
</dbReference>
<dbReference type="SMART" id="SM00132">
    <property type="entry name" value="LIM"/>
    <property type="match status" value="2"/>
</dbReference>
<dbReference type="PANTHER" id="PTHR24216">
    <property type="entry name" value="PAXILLIN-RELATED"/>
    <property type="match status" value="1"/>
</dbReference>
<organism evidence="6 7">
    <name type="scientific">Hypsizygus marmoreus</name>
    <name type="common">White beech mushroom</name>
    <name type="synonym">Agaricus marmoreus</name>
    <dbReference type="NCBI Taxonomy" id="39966"/>
    <lineage>
        <taxon>Eukaryota</taxon>
        <taxon>Fungi</taxon>
        <taxon>Dikarya</taxon>
        <taxon>Basidiomycota</taxon>
        <taxon>Agaricomycotina</taxon>
        <taxon>Agaricomycetes</taxon>
        <taxon>Agaricomycetidae</taxon>
        <taxon>Agaricales</taxon>
        <taxon>Tricholomatineae</taxon>
        <taxon>Lyophyllaceae</taxon>
        <taxon>Hypsizygus</taxon>
    </lineage>
</organism>
<evidence type="ECO:0000256" key="3">
    <source>
        <dbReference type="PROSITE-ProRule" id="PRU00125"/>
    </source>
</evidence>
<feature type="domain" description="LIM zinc-binding" evidence="5">
    <location>
        <begin position="782"/>
        <end position="845"/>
    </location>
</feature>
<feature type="compositionally biased region" description="Polar residues" evidence="4">
    <location>
        <begin position="424"/>
        <end position="444"/>
    </location>
</feature>
<evidence type="ECO:0000256" key="4">
    <source>
        <dbReference type="SAM" id="MobiDB-lite"/>
    </source>
</evidence>
<dbReference type="PROSITE" id="PS00478">
    <property type="entry name" value="LIM_DOMAIN_1"/>
    <property type="match status" value="1"/>
</dbReference>
<evidence type="ECO:0000256" key="2">
    <source>
        <dbReference type="ARBA" id="ARBA00022833"/>
    </source>
</evidence>